<comment type="caution">
    <text evidence="2">The sequence shown here is derived from an EMBL/GenBank/DDBJ whole genome shotgun (WGS) entry which is preliminary data.</text>
</comment>
<gene>
    <name evidence="2" type="ORF">FHS79_001649</name>
</gene>
<evidence type="ECO:0000256" key="1">
    <source>
        <dbReference type="SAM" id="SignalP"/>
    </source>
</evidence>
<evidence type="ECO:0008006" key="4">
    <source>
        <dbReference type="Google" id="ProtNLM"/>
    </source>
</evidence>
<dbReference type="AlphaFoldDB" id="A0A841L938"/>
<keyword evidence="1" id="KW-0732">Signal</keyword>
<dbReference type="EMBL" id="JACIIV010000010">
    <property type="protein sequence ID" value="MBB6227483.1"/>
    <property type="molecule type" value="Genomic_DNA"/>
</dbReference>
<evidence type="ECO:0000313" key="3">
    <source>
        <dbReference type="Proteomes" id="UP000538147"/>
    </source>
</evidence>
<dbReference type="Proteomes" id="UP000538147">
    <property type="component" value="Unassembled WGS sequence"/>
</dbReference>
<dbReference type="SUPFAM" id="SSF49785">
    <property type="entry name" value="Galactose-binding domain-like"/>
    <property type="match status" value="1"/>
</dbReference>
<sequence>MRNVYFFAAAIIVAAPLSAATITPVSVVASNTFPFFGEYRDVNLINGSGLVGGLHSPEYTDMWMTDLGVNQATLVFDLGATYTLKGATFWNYNFVNPAQFQSTILRGVKDFQLFTSTDGVAFSEAYSGTLTLGTGEPLAGQAAAFTGDARYVRFDILNNYGQGTYAEASWNAGLSEVRFNGIVPEPMTWGMLIAGFGLTGAAMRRRAAVAA</sequence>
<organism evidence="2 3">
    <name type="scientific">Polymorphobacter multimanifer</name>
    <dbReference type="NCBI Taxonomy" id="1070431"/>
    <lineage>
        <taxon>Bacteria</taxon>
        <taxon>Pseudomonadati</taxon>
        <taxon>Pseudomonadota</taxon>
        <taxon>Alphaproteobacteria</taxon>
        <taxon>Sphingomonadales</taxon>
        <taxon>Sphingosinicellaceae</taxon>
        <taxon>Polymorphobacter</taxon>
    </lineage>
</organism>
<accession>A0A841L938</accession>
<reference evidence="2 3" key="1">
    <citation type="submission" date="2020-08" db="EMBL/GenBank/DDBJ databases">
        <title>Genomic Encyclopedia of Type Strains, Phase IV (KMG-IV): sequencing the most valuable type-strain genomes for metagenomic binning, comparative biology and taxonomic classification.</title>
        <authorList>
            <person name="Goeker M."/>
        </authorList>
    </citation>
    <scope>NUCLEOTIDE SEQUENCE [LARGE SCALE GENOMIC DNA]</scope>
    <source>
        <strain evidence="2 3">DSM 102189</strain>
    </source>
</reference>
<name>A0A841L938_9SPHN</name>
<evidence type="ECO:0000313" key="2">
    <source>
        <dbReference type="EMBL" id="MBB6227483.1"/>
    </source>
</evidence>
<dbReference type="NCBIfam" id="NF035944">
    <property type="entry name" value="PEPxxWA-CTERM"/>
    <property type="match status" value="1"/>
</dbReference>
<keyword evidence="3" id="KW-1185">Reference proteome</keyword>
<dbReference type="NCBIfam" id="TIGR02595">
    <property type="entry name" value="PEP_CTERM"/>
    <property type="match status" value="1"/>
</dbReference>
<feature type="signal peptide" evidence="1">
    <location>
        <begin position="1"/>
        <end position="19"/>
    </location>
</feature>
<dbReference type="RefSeq" id="WP_243452755.1">
    <property type="nucleotide sequence ID" value="NZ_BMOX01000003.1"/>
</dbReference>
<proteinExistence type="predicted"/>
<dbReference type="InterPro" id="IPR013424">
    <property type="entry name" value="Ice-binding_C"/>
</dbReference>
<feature type="chain" id="PRO_5032695215" description="PEP-CTERM sorting domain-containing protein" evidence="1">
    <location>
        <begin position="20"/>
        <end position="211"/>
    </location>
</feature>
<protein>
    <recommendedName>
        <fullName evidence="4">PEP-CTERM sorting domain-containing protein</fullName>
    </recommendedName>
</protein>
<dbReference type="InterPro" id="IPR008979">
    <property type="entry name" value="Galactose-bd-like_sf"/>
</dbReference>
<dbReference type="Gene3D" id="2.60.120.260">
    <property type="entry name" value="Galactose-binding domain-like"/>
    <property type="match status" value="1"/>
</dbReference>